<protein>
    <submittedName>
        <fullName evidence="1">Uncharacterized protein</fullName>
    </submittedName>
</protein>
<keyword evidence="2" id="KW-1185">Reference proteome</keyword>
<evidence type="ECO:0000313" key="2">
    <source>
        <dbReference type="Proteomes" id="UP000024635"/>
    </source>
</evidence>
<name>A0A016W769_9BILA</name>
<organism evidence="1 2">
    <name type="scientific">Ancylostoma ceylanicum</name>
    <dbReference type="NCBI Taxonomy" id="53326"/>
    <lineage>
        <taxon>Eukaryota</taxon>
        <taxon>Metazoa</taxon>
        <taxon>Ecdysozoa</taxon>
        <taxon>Nematoda</taxon>
        <taxon>Chromadorea</taxon>
        <taxon>Rhabditida</taxon>
        <taxon>Rhabditina</taxon>
        <taxon>Rhabditomorpha</taxon>
        <taxon>Strongyloidea</taxon>
        <taxon>Ancylostomatidae</taxon>
        <taxon>Ancylostomatinae</taxon>
        <taxon>Ancylostoma</taxon>
    </lineage>
</organism>
<evidence type="ECO:0000313" key="1">
    <source>
        <dbReference type="EMBL" id="EYC35480.1"/>
    </source>
</evidence>
<comment type="caution">
    <text evidence="1">The sequence shown here is derived from an EMBL/GenBank/DDBJ whole genome shotgun (WGS) entry which is preliminary data.</text>
</comment>
<dbReference type="EMBL" id="JARK01000644">
    <property type="protein sequence ID" value="EYC35480.1"/>
    <property type="molecule type" value="Genomic_DNA"/>
</dbReference>
<dbReference type="Proteomes" id="UP000024635">
    <property type="component" value="Unassembled WGS sequence"/>
</dbReference>
<reference evidence="2" key="1">
    <citation type="journal article" date="2015" name="Nat. Genet.">
        <title>The genome and transcriptome of the zoonotic hookworm Ancylostoma ceylanicum identify infection-specific gene families.</title>
        <authorList>
            <person name="Schwarz E.M."/>
            <person name="Hu Y."/>
            <person name="Antoshechkin I."/>
            <person name="Miller M.M."/>
            <person name="Sternberg P.W."/>
            <person name="Aroian R.V."/>
        </authorList>
    </citation>
    <scope>NUCLEOTIDE SEQUENCE</scope>
    <source>
        <strain evidence="2">HY135</strain>
    </source>
</reference>
<gene>
    <name evidence="1" type="primary">Acey_s1044.g3482</name>
    <name evidence="1" type="ORF">Y032_1044g3482</name>
</gene>
<accession>A0A016W769</accession>
<proteinExistence type="predicted"/>
<dbReference type="AlphaFoldDB" id="A0A016W769"/>
<sequence length="72" mass="7932">MLQNLPSVLFLQRRRHSAVEKGARPTPADVVFGRRLLSFPRSSVGGVGWPIAHRGTSAKTRAGEMNPIILLR</sequence>